<reference evidence="4" key="1">
    <citation type="journal article" date="2019" name="Int. J. Syst. Evol. Microbiol.">
        <title>The Global Catalogue of Microorganisms (GCM) 10K type strain sequencing project: providing services to taxonomists for standard genome sequencing and annotation.</title>
        <authorList>
            <consortium name="The Broad Institute Genomics Platform"/>
            <consortium name="The Broad Institute Genome Sequencing Center for Infectious Disease"/>
            <person name="Wu L."/>
            <person name="Ma J."/>
        </authorList>
    </citation>
    <scope>NUCLEOTIDE SEQUENCE [LARGE SCALE GENOMIC DNA]</scope>
    <source>
        <strain evidence="4">CGMCC 1.15353</strain>
    </source>
</reference>
<dbReference type="RefSeq" id="WP_188650282.1">
    <property type="nucleotide sequence ID" value="NZ_BMIN01000001.1"/>
</dbReference>
<dbReference type="SUPFAM" id="SSF55298">
    <property type="entry name" value="YjgF-like"/>
    <property type="match status" value="1"/>
</dbReference>
<comment type="catalytic activity">
    <reaction evidence="2">
        <text>chorismate = prephenate</text>
        <dbReference type="Rhea" id="RHEA:13897"/>
        <dbReference type="ChEBI" id="CHEBI:29748"/>
        <dbReference type="ChEBI" id="CHEBI:29934"/>
        <dbReference type="EC" id="5.4.99.5"/>
    </reaction>
</comment>
<organism evidence="3 4">
    <name type="scientific">Pontibacillus salipaludis</name>
    <dbReference type="NCBI Taxonomy" id="1697394"/>
    <lineage>
        <taxon>Bacteria</taxon>
        <taxon>Bacillati</taxon>
        <taxon>Bacillota</taxon>
        <taxon>Bacilli</taxon>
        <taxon>Bacillales</taxon>
        <taxon>Bacillaceae</taxon>
        <taxon>Pontibacillus</taxon>
    </lineage>
</organism>
<dbReference type="NCBIfam" id="TIGR01796">
    <property type="entry name" value="CM_mono_aroH"/>
    <property type="match status" value="1"/>
</dbReference>
<dbReference type="PANTHER" id="PTHR21164:SF0">
    <property type="entry name" value="CHORISMATE MUTASE AROH"/>
    <property type="match status" value="1"/>
</dbReference>
<gene>
    <name evidence="3" type="primary">aroH</name>
    <name evidence="3" type="ORF">GCM10011389_03490</name>
</gene>
<dbReference type="EC" id="5.4.99.5" evidence="1 2"/>
<evidence type="ECO:0000313" key="3">
    <source>
        <dbReference type="EMBL" id="GGC99528.1"/>
    </source>
</evidence>
<protein>
    <recommendedName>
        <fullName evidence="1 2">chorismate mutase</fullName>
        <ecNumber evidence="1 2">5.4.99.5</ecNumber>
    </recommendedName>
</protein>
<dbReference type="Pfam" id="PF07736">
    <property type="entry name" value="CM_1"/>
    <property type="match status" value="1"/>
</dbReference>
<dbReference type="InterPro" id="IPR008243">
    <property type="entry name" value="Chorismate_mutase_AroH"/>
</dbReference>
<dbReference type="Gene3D" id="3.30.1330.40">
    <property type="entry name" value="RutC-like"/>
    <property type="match status" value="1"/>
</dbReference>
<dbReference type="CDD" id="cd02185">
    <property type="entry name" value="AroH"/>
    <property type="match status" value="1"/>
</dbReference>
<keyword evidence="2" id="KW-0028">Amino-acid biosynthesis</keyword>
<evidence type="ECO:0000256" key="2">
    <source>
        <dbReference type="PROSITE-ProRule" id="PRU00514"/>
    </source>
</evidence>
<comment type="caution">
    <text evidence="3">The sequence shown here is derived from an EMBL/GenBank/DDBJ whole genome shotgun (WGS) entry which is preliminary data.</text>
</comment>
<dbReference type="InterPro" id="IPR035959">
    <property type="entry name" value="RutC-like_sf"/>
</dbReference>
<evidence type="ECO:0000313" key="4">
    <source>
        <dbReference type="Proteomes" id="UP000642571"/>
    </source>
</evidence>
<keyword evidence="2" id="KW-0413">Isomerase</keyword>
<sequence length="127" mass="14563">MIRGVRGATTVKENRAEEIVTNTHALLEEMIDENEIDPEKVASIQISTTEDLNATFPAKAVRKIEGWTFVPVMCMREVPVPQSLERCIRVMMHVNTEAKQRDIRHIYQYEAKQLRPDLIQEEGKGLS</sequence>
<keyword evidence="2" id="KW-0057">Aromatic amino acid biosynthesis</keyword>
<keyword evidence="4" id="KW-1185">Reference proteome</keyword>
<name>A0ABQ1PLX5_9BACI</name>
<proteinExistence type="predicted"/>
<dbReference type="PANTHER" id="PTHR21164">
    <property type="entry name" value="CHORISMATE MUTASE"/>
    <property type="match status" value="1"/>
</dbReference>
<accession>A0ABQ1PLX5</accession>
<dbReference type="PROSITE" id="PS51167">
    <property type="entry name" value="CHORISMATE_MUT_1"/>
    <property type="match status" value="1"/>
</dbReference>
<dbReference type="PIRSF" id="PIRSF005965">
    <property type="entry name" value="Chor_mut_AroH"/>
    <property type="match status" value="1"/>
</dbReference>
<dbReference type="EMBL" id="BMIN01000001">
    <property type="protein sequence ID" value="GGC99528.1"/>
    <property type="molecule type" value="Genomic_DNA"/>
</dbReference>
<evidence type="ECO:0000256" key="1">
    <source>
        <dbReference type="NCBIfam" id="TIGR01796"/>
    </source>
</evidence>
<dbReference type="Proteomes" id="UP000642571">
    <property type="component" value="Unassembled WGS sequence"/>
</dbReference>